<dbReference type="InterPro" id="IPR024111">
    <property type="entry name" value="PEX5/PEX5L"/>
</dbReference>
<dbReference type="PANTHER" id="PTHR10130:SF0">
    <property type="entry name" value="GH08708P"/>
    <property type="match status" value="1"/>
</dbReference>
<dbReference type="OMA" id="PTDSNAW"/>
<gene>
    <name evidence="9" type="primary">107362729</name>
</gene>
<evidence type="ECO:0000256" key="1">
    <source>
        <dbReference type="ARBA" id="ARBA00004275"/>
    </source>
</evidence>
<dbReference type="GO" id="GO:0005052">
    <property type="term" value="F:peroxisome matrix targeting signal-1 binding"/>
    <property type="evidence" value="ECO:0007669"/>
    <property type="project" value="TreeGrafter"/>
</dbReference>
<proteinExistence type="inferred from homology"/>
<dbReference type="SUPFAM" id="SSF48452">
    <property type="entry name" value="TPR-like"/>
    <property type="match status" value="1"/>
</dbReference>
<evidence type="ECO:0000256" key="3">
    <source>
        <dbReference type="ARBA" id="ARBA00005348"/>
    </source>
</evidence>
<evidence type="ECO:0000313" key="9">
    <source>
        <dbReference type="EnsemblMetazoa" id="tetur08g06690.1"/>
    </source>
</evidence>
<dbReference type="STRING" id="32264.T1KC81"/>
<protein>
    <submittedName>
        <fullName evidence="9">Uncharacterized protein</fullName>
    </submittedName>
</protein>
<name>T1KC81_TETUR</name>
<feature type="repeat" description="TPR" evidence="8">
    <location>
        <begin position="527"/>
        <end position="560"/>
    </location>
</feature>
<dbReference type="GO" id="GO:0005778">
    <property type="term" value="C:peroxisomal membrane"/>
    <property type="evidence" value="ECO:0007669"/>
    <property type="project" value="TreeGrafter"/>
</dbReference>
<comment type="similarity">
    <text evidence="3">Belongs to the peroxisomal targeting signal receptor family.</text>
</comment>
<evidence type="ECO:0000313" key="10">
    <source>
        <dbReference type="Proteomes" id="UP000015104"/>
    </source>
</evidence>
<dbReference type="KEGG" id="tut:107362729"/>
<dbReference type="Proteomes" id="UP000015104">
    <property type="component" value="Unassembled WGS sequence"/>
</dbReference>
<dbReference type="EMBL" id="CAEY01001958">
    <property type="status" value="NOT_ANNOTATED_CDS"/>
    <property type="molecule type" value="Genomic_DNA"/>
</dbReference>
<dbReference type="GO" id="GO:0005829">
    <property type="term" value="C:cytosol"/>
    <property type="evidence" value="ECO:0007669"/>
    <property type="project" value="TreeGrafter"/>
</dbReference>
<dbReference type="eggNOG" id="KOG1125">
    <property type="taxonomic scope" value="Eukaryota"/>
</dbReference>
<reference evidence="10" key="1">
    <citation type="submission" date="2011-08" db="EMBL/GenBank/DDBJ databases">
        <authorList>
            <person name="Rombauts S."/>
        </authorList>
    </citation>
    <scope>NUCLEOTIDE SEQUENCE</scope>
    <source>
        <strain evidence="10">London</strain>
    </source>
</reference>
<reference evidence="9" key="2">
    <citation type="submission" date="2015-06" db="UniProtKB">
        <authorList>
            <consortium name="EnsemblMetazoa"/>
        </authorList>
    </citation>
    <scope>IDENTIFICATION</scope>
</reference>
<evidence type="ECO:0000256" key="4">
    <source>
        <dbReference type="ARBA" id="ARBA00022490"/>
    </source>
</evidence>
<dbReference type="PANTHER" id="PTHR10130">
    <property type="entry name" value="PEROXISOMAL TARGETING SIGNAL 1 RECEPTOR PEX5"/>
    <property type="match status" value="1"/>
</dbReference>
<dbReference type="HOGENOM" id="CLU_013516_4_0_1"/>
<dbReference type="GO" id="GO:0016560">
    <property type="term" value="P:protein import into peroxisome matrix, docking"/>
    <property type="evidence" value="ECO:0007669"/>
    <property type="project" value="TreeGrafter"/>
</dbReference>
<dbReference type="InterPro" id="IPR019734">
    <property type="entry name" value="TPR_rpt"/>
</dbReference>
<comment type="subcellular location">
    <subcellularLocation>
        <location evidence="2">Cytoplasm</location>
    </subcellularLocation>
    <subcellularLocation>
        <location evidence="1">Peroxisome</location>
    </subcellularLocation>
</comment>
<feature type="repeat" description="TPR" evidence="8">
    <location>
        <begin position="493"/>
        <end position="526"/>
    </location>
</feature>
<keyword evidence="10" id="KW-1185">Reference proteome</keyword>
<keyword evidence="4" id="KW-0963">Cytoplasm</keyword>
<organism evidence="9 10">
    <name type="scientific">Tetranychus urticae</name>
    <name type="common">Two-spotted spider mite</name>
    <dbReference type="NCBI Taxonomy" id="32264"/>
    <lineage>
        <taxon>Eukaryota</taxon>
        <taxon>Metazoa</taxon>
        <taxon>Ecdysozoa</taxon>
        <taxon>Arthropoda</taxon>
        <taxon>Chelicerata</taxon>
        <taxon>Arachnida</taxon>
        <taxon>Acari</taxon>
        <taxon>Acariformes</taxon>
        <taxon>Trombidiformes</taxon>
        <taxon>Prostigmata</taxon>
        <taxon>Eleutherengona</taxon>
        <taxon>Raphignathae</taxon>
        <taxon>Tetranychoidea</taxon>
        <taxon>Tetranychidae</taxon>
        <taxon>Tetranychus</taxon>
    </lineage>
</organism>
<dbReference type="OrthoDB" id="10006023at2759"/>
<evidence type="ECO:0000256" key="2">
    <source>
        <dbReference type="ARBA" id="ARBA00004496"/>
    </source>
</evidence>
<keyword evidence="5" id="KW-0677">Repeat</keyword>
<evidence type="ECO:0000256" key="7">
    <source>
        <dbReference type="ARBA" id="ARBA00023140"/>
    </source>
</evidence>
<evidence type="ECO:0000256" key="5">
    <source>
        <dbReference type="ARBA" id="ARBA00022737"/>
    </source>
</evidence>
<dbReference type="AlphaFoldDB" id="T1KC81"/>
<sequence>MALRNLVDKDCGGNNPLVNLTQHFNSDKINHGWNNENLTEHGQNGLIPEQLERSERFNMESLLQTLGPVHNKNNLESINRPELSLNNHQVAPNSHSWLDDFLSASSSSTSNMVSSSSAPILKQSFSQFKSDKSSKSIRPMQVNSFQRPSLEQWGPFRGGPGFNGGFMRPRFMSMLRPSTSLFNQPQLGSKPAKDYLEDFHKNLEEEKAKARNAETARKSYDTSTLPEEARKFVESMRDDPEIQNTDFLNFIQKIGSGEYQVTDEGIISNDTDNLSQAWAQEYATAQEVWEDNAVRDDQEFWDSLATDWATEFNQNSIPDITELPTEFMPDNEVTASTTEYKFNSNNPYQDSVDPFAEGLKKLEEGDIPSAVLHFEAACQKDPSQALYWQYLGTSQAENEHDSSAILALKKCLQLQPDNLSALMALAVSHTNQSDAREACENLFLWIIRNPHYSSLVPEEYKTTTLEVVTSEKLRRVRDMYLQAARLSPQPLDADIQCGLGVLLNLTGEYSKAADCFRAALSARPEDPTLWNRLGATLANGDRSEEAVAAYEKALSISPGFIRSRFNLGIACINLGAHRQAAEHFLSVLNLQHAGHGADGQSSHKIMSANVWSALRLVLSLMSRQDLYKYIESRDLESLNREFNITQSEFLQNS</sequence>
<evidence type="ECO:0000256" key="6">
    <source>
        <dbReference type="ARBA" id="ARBA00022803"/>
    </source>
</evidence>
<dbReference type="InterPro" id="IPR011990">
    <property type="entry name" value="TPR-like_helical_dom_sf"/>
</dbReference>
<accession>T1KC81</accession>
<dbReference type="EnsemblMetazoa" id="tetur08g06690.1">
    <property type="protein sequence ID" value="tetur08g06690.1"/>
    <property type="gene ID" value="tetur08g06690"/>
</dbReference>
<keyword evidence="7" id="KW-0576">Peroxisome</keyword>
<evidence type="ECO:0000256" key="8">
    <source>
        <dbReference type="PROSITE-ProRule" id="PRU00339"/>
    </source>
</evidence>
<keyword evidence="6 8" id="KW-0802">TPR repeat</keyword>
<dbReference type="Gene3D" id="1.25.40.10">
    <property type="entry name" value="Tetratricopeptide repeat domain"/>
    <property type="match status" value="1"/>
</dbReference>
<dbReference type="PROSITE" id="PS50005">
    <property type="entry name" value="TPR"/>
    <property type="match status" value="2"/>
</dbReference>
<dbReference type="SMART" id="SM00028">
    <property type="entry name" value="TPR"/>
    <property type="match status" value="4"/>
</dbReference>
<dbReference type="Pfam" id="PF13432">
    <property type="entry name" value="TPR_16"/>
    <property type="match status" value="1"/>
</dbReference>